<keyword evidence="2" id="KW-1185">Reference proteome</keyword>
<dbReference type="EMBL" id="JASBWR010000152">
    <property type="protein sequence ID" value="KAJ9091275.1"/>
    <property type="molecule type" value="Genomic_DNA"/>
</dbReference>
<protein>
    <submittedName>
        <fullName evidence="1">Uncharacterized protein</fullName>
    </submittedName>
</protein>
<sequence length="144" mass="15479">MSTAASAQKEVCATTTTSTAVVSLPPHLPTRTFFMQSLTTATVLSPCQKLSPTTTPAQEIDIHSLQAPAGIEQPYLERMVPIHSCPLSDATTTMDAKGISAYGMGWSIVQGPPSLFAGTSYLKRPHLLYCTVISRGDVFDYELK</sequence>
<gene>
    <name evidence="1" type="ORF">QFC19_009185</name>
</gene>
<reference evidence="1" key="1">
    <citation type="submission" date="2023-04" db="EMBL/GenBank/DDBJ databases">
        <title>Draft Genome sequencing of Naganishia species isolated from polar environments using Oxford Nanopore Technology.</title>
        <authorList>
            <person name="Leo P."/>
            <person name="Venkateswaran K."/>
        </authorList>
    </citation>
    <scope>NUCLEOTIDE SEQUENCE</scope>
    <source>
        <strain evidence="1">MNA-CCFEE 5261</strain>
    </source>
</reference>
<organism evidence="1 2">
    <name type="scientific">Naganishia cerealis</name>
    <dbReference type="NCBI Taxonomy" id="610337"/>
    <lineage>
        <taxon>Eukaryota</taxon>
        <taxon>Fungi</taxon>
        <taxon>Dikarya</taxon>
        <taxon>Basidiomycota</taxon>
        <taxon>Agaricomycotina</taxon>
        <taxon>Tremellomycetes</taxon>
        <taxon>Filobasidiales</taxon>
        <taxon>Filobasidiaceae</taxon>
        <taxon>Naganishia</taxon>
    </lineage>
</organism>
<proteinExistence type="predicted"/>
<evidence type="ECO:0000313" key="1">
    <source>
        <dbReference type="EMBL" id="KAJ9091275.1"/>
    </source>
</evidence>
<evidence type="ECO:0000313" key="2">
    <source>
        <dbReference type="Proteomes" id="UP001241377"/>
    </source>
</evidence>
<comment type="caution">
    <text evidence="1">The sequence shown here is derived from an EMBL/GenBank/DDBJ whole genome shotgun (WGS) entry which is preliminary data.</text>
</comment>
<name>A0ACC2UX79_9TREE</name>
<dbReference type="Proteomes" id="UP001241377">
    <property type="component" value="Unassembled WGS sequence"/>
</dbReference>
<accession>A0ACC2UX79</accession>